<dbReference type="PANTHER" id="PTHR32182:SF25">
    <property type="entry name" value="SLR1056 PROTEIN"/>
    <property type="match status" value="1"/>
</dbReference>
<dbReference type="GO" id="GO:0005524">
    <property type="term" value="F:ATP binding"/>
    <property type="evidence" value="ECO:0007669"/>
    <property type="project" value="InterPro"/>
</dbReference>
<sequence length="372" mass="40105">MALPLTAVRIERYRSIRSIMLPVAPLTVLVGRNGVGKTNLYRALELLTAAARGSITHEIAAEGGLGSVLFAGPRETGPVRLRLGCEVGSYAYSIEIGLPSPMEAALTETEPMVKAEKLDLIGGGRKPVTLMKREGPGAWLRDGEGKRQTYETALLPSETALASFRDVERYTEVDIVRRALGDWRFFHNFRTDRESAIRKPALAVTTPTLASNGHDLAAALATVRQVRGEGPAIHAAIDDAFPGSRLITRIVDGRVALELEMRDLPRPLAASELSDGTLAFLCLVGALASYRLPGFIALNEPETSLHPELIPALARLIAKAAERTQVWVVTHSEPLAAALAREGDAEPRAVIKREGATWIEGLRLTGSFADAD</sequence>
<dbReference type="RefSeq" id="WP_073057101.1">
    <property type="nucleotide sequence ID" value="NZ_FQUP01000005.1"/>
</dbReference>
<accession>A0A1M5JZX9</accession>
<dbReference type="OrthoDB" id="7596665at2"/>
<dbReference type="GO" id="GO:0006302">
    <property type="term" value="P:double-strand break repair"/>
    <property type="evidence" value="ECO:0007669"/>
    <property type="project" value="TreeGrafter"/>
</dbReference>
<keyword evidence="3" id="KW-1185">Reference proteome</keyword>
<dbReference type="InterPro" id="IPR003959">
    <property type="entry name" value="ATPase_AAA_core"/>
</dbReference>
<dbReference type="GO" id="GO:0016887">
    <property type="term" value="F:ATP hydrolysis activity"/>
    <property type="evidence" value="ECO:0007669"/>
    <property type="project" value="InterPro"/>
</dbReference>
<dbReference type="SUPFAM" id="SSF52540">
    <property type="entry name" value="P-loop containing nucleoside triphosphate hydrolases"/>
    <property type="match status" value="1"/>
</dbReference>
<feature type="domain" description="ATPase AAA-type core" evidence="1">
    <location>
        <begin position="262"/>
        <end position="335"/>
    </location>
</feature>
<feature type="domain" description="ATPase AAA-type core" evidence="1">
    <location>
        <begin position="26"/>
        <end position="92"/>
    </location>
</feature>
<dbReference type="STRING" id="1122133.SAMN02745157_4253"/>
<proteinExistence type="predicted"/>
<evidence type="ECO:0000313" key="3">
    <source>
        <dbReference type="Proteomes" id="UP000184485"/>
    </source>
</evidence>
<evidence type="ECO:0000259" key="1">
    <source>
        <dbReference type="Pfam" id="PF13304"/>
    </source>
</evidence>
<dbReference type="Pfam" id="PF13304">
    <property type="entry name" value="AAA_21"/>
    <property type="match status" value="2"/>
</dbReference>
<evidence type="ECO:0000313" key="2">
    <source>
        <dbReference type="EMBL" id="SHG46132.1"/>
    </source>
</evidence>
<dbReference type="PANTHER" id="PTHR32182">
    <property type="entry name" value="DNA REPLICATION AND REPAIR PROTEIN RECF"/>
    <property type="match status" value="1"/>
</dbReference>
<gene>
    <name evidence="2" type="ORF">SAMN02745157_4253</name>
</gene>
<dbReference type="EMBL" id="FQUP01000005">
    <property type="protein sequence ID" value="SHG46132.1"/>
    <property type="molecule type" value="Genomic_DNA"/>
</dbReference>
<dbReference type="Proteomes" id="UP000184485">
    <property type="component" value="Unassembled WGS sequence"/>
</dbReference>
<reference evidence="2 3" key="1">
    <citation type="submission" date="2016-11" db="EMBL/GenBank/DDBJ databases">
        <authorList>
            <person name="Jaros S."/>
            <person name="Januszkiewicz K."/>
            <person name="Wedrychowicz H."/>
        </authorList>
    </citation>
    <scope>NUCLEOTIDE SEQUENCE [LARGE SCALE GENOMIC DNA]</scope>
    <source>
        <strain evidence="2 3">DSM 19436</strain>
    </source>
</reference>
<name>A0A1M5JZX9_9HYPH</name>
<protein>
    <submittedName>
        <fullName evidence="2">Predicted ATPase</fullName>
    </submittedName>
</protein>
<dbReference type="GO" id="GO:0000731">
    <property type="term" value="P:DNA synthesis involved in DNA repair"/>
    <property type="evidence" value="ECO:0007669"/>
    <property type="project" value="TreeGrafter"/>
</dbReference>
<dbReference type="InterPro" id="IPR027417">
    <property type="entry name" value="P-loop_NTPase"/>
</dbReference>
<dbReference type="Gene3D" id="3.40.50.300">
    <property type="entry name" value="P-loop containing nucleotide triphosphate hydrolases"/>
    <property type="match status" value="2"/>
</dbReference>
<dbReference type="InterPro" id="IPR014555">
    <property type="entry name" value="RecF-like"/>
</dbReference>
<organism evidence="2 3">
    <name type="scientific">Kaistia soli DSM 19436</name>
    <dbReference type="NCBI Taxonomy" id="1122133"/>
    <lineage>
        <taxon>Bacteria</taxon>
        <taxon>Pseudomonadati</taxon>
        <taxon>Pseudomonadota</taxon>
        <taxon>Alphaproteobacteria</taxon>
        <taxon>Hyphomicrobiales</taxon>
        <taxon>Kaistiaceae</taxon>
        <taxon>Kaistia</taxon>
    </lineage>
</organism>
<dbReference type="PIRSF" id="PIRSF029347">
    <property type="entry name" value="RecF"/>
    <property type="match status" value="1"/>
</dbReference>
<dbReference type="AlphaFoldDB" id="A0A1M5JZX9"/>